<keyword evidence="3" id="KW-0479">Metal-binding</keyword>
<gene>
    <name evidence="6" type="ORF">PAPYR_6268</name>
</gene>
<dbReference type="InterPro" id="IPR003000">
    <property type="entry name" value="Sirtuin"/>
</dbReference>
<organism evidence="6 7">
    <name type="scientific">Paratrimastix pyriformis</name>
    <dbReference type="NCBI Taxonomy" id="342808"/>
    <lineage>
        <taxon>Eukaryota</taxon>
        <taxon>Metamonada</taxon>
        <taxon>Preaxostyla</taxon>
        <taxon>Paratrimastigidae</taxon>
        <taxon>Paratrimastix</taxon>
    </lineage>
</organism>
<keyword evidence="3" id="KW-0862">Zinc</keyword>
<proteinExistence type="predicted"/>
<feature type="binding site" evidence="3">
    <location>
        <position position="162"/>
    </location>
    <ligand>
        <name>Zn(2+)</name>
        <dbReference type="ChEBI" id="CHEBI:29105"/>
    </ligand>
</feature>
<feature type="active site" description="Proton acceptor" evidence="3">
    <location>
        <position position="126"/>
    </location>
</feature>
<feature type="domain" description="Deacetylase sirtuin-type" evidence="5">
    <location>
        <begin position="19"/>
        <end position="260"/>
    </location>
</feature>
<feature type="binding site" evidence="3">
    <location>
        <position position="165"/>
    </location>
    <ligand>
        <name>Zn(2+)</name>
        <dbReference type="ChEBI" id="CHEBI:29105"/>
    </ligand>
</feature>
<evidence type="ECO:0000256" key="4">
    <source>
        <dbReference type="SAM" id="MobiDB-lite"/>
    </source>
</evidence>
<accession>A0ABQ8UJM5</accession>
<keyword evidence="7" id="KW-1185">Reference proteome</keyword>
<dbReference type="PANTHER" id="PTHR11085">
    <property type="entry name" value="NAD-DEPENDENT PROTEIN DEACYLASE SIRTUIN-5, MITOCHONDRIAL-RELATED"/>
    <property type="match status" value="1"/>
</dbReference>
<evidence type="ECO:0000313" key="6">
    <source>
        <dbReference type="EMBL" id="KAJ4458146.1"/>
    </source>
</evidence>
<dbReference type="Proteomes" id="UP001141327">
    <property type="component" value="Unassembled WGS sequence"/>
</dbReference>
<dbReference type="PANTHER" id="PTHR11085:SF10">
    <property type="entry name" value="NAD-DEPENDENT PROTEIN DEACYLASE SIRTUIN-5, MITOCHONDRIAL-RELATED"/>
    <property type="match status" value="1"/>
</dbReference>
<comment type="caution">
    <text evidence="6">The sequence shown here is derived from an EMBL/GenBank/DDBJ whole genome shotgun (WGS) entry which is preliminary data.</text>
</comment>
<dbReference type="InterPro" id="IPR029035">
    <property type="entry name" value="DHS-like_NAD/FAD-binding_dom"/>
</dbReference>
<dbReference type="PROSITE" id="PS50305">
    <property type="entry name" value="SIRTUIN"/>
    <property type="match status" value="1"/>
</dbReference>
<dbReference type="InterPro" id="IPR050134">
    <property type="entry name" value="NAD-dep_sirtuin_deacylases"/>
</dbReference>
<keyword evidence="2" id="KW-0520">NAD</keyword>
<evidence type="ECO:0000259" key="5">
    <source>
        <dbReference type="PROSITE" id="PS50305"/>
    </source>
</evidence>
<name>A0ABQ8UJM5_9EUKA</name>
<evidence type="ECO:0000256" key="3">
    <source>
        <dbReference type="PROSITE-ProRule" id="PRU00236"/>
    </source>
</evidence>
<sequence>MAFSAHKTKEQLEELEEEPANVQEKGRQIAELIRRSRHFICFTGAGISTSAGIPDFRGPEGVWTLAATGGRRTSATTPTLNAVPTFTHMALVALQAAGLLKFVISQNVDGLHRKSGIPVEKLAELHGNLNVEQCLKCRREFLRDFDVPTSRSVHEHRTGRKCAACGGDLKDTIINFGESLPGNQLTAGMTNSMQADLCLCLGSSLTVSPACDMPREVARHGGRTIICNLQRTPLDKLSALRVYARCDALMTAIMGHLGIPVPRFTLARHVRVTTHPGSFMRQRAVDIAAVDADGTPASLFPRVDITQGPWATSGDREPFHFALPAAVSPASPITITLYWQGHYGEPIYSFAHDLAPRTVHLDLTYSPWTGQWYRLGGDGGLAALPPEAVVAPPAPTAAPEAGAAVVPPPRRGVQYRRLGG</sequence>
<dbReference type="Pfam" id="PF02146">
    <property type="entry name" value="SIR2"/>
    <property type="match status" value="1"/>
</dbReference>
<dbReference type="Gene3D" id="3.40.50.1220">
    <property type="entry name" value="TPP-binding domain"/>
    <property type="match status" value="1"/>
</dbReference>
<evidence type="ECO:0000313" key="7">
    <source>
        <dbReference type="Proteomes" id="UP001141327"/>
    </source>
</evidence>
<dbReference type="SUPFAM" id="SSF52467">
    <property type="entry name" value="DHS-like NAD/FAD-binding domain"/>
    <property type="match status" value="1"/>
</dbReference>
<dbReference type="Gene3D" id="2.20.28.200">
    <property type="match status" value="1"/>
</dbReference>
<reference evidence="6" key="1">
    <citation type="journal article" date="2022" name="bioRxiv">
        <title>Genomics of Preaxostyla Flagellates Illuminates Evolutionary Transitions and the Path Towards Mitochondrial Loss.</title>
        <authorList>
            <person name="Novak L.V.F."/>
            <person name="Treitli S.C."/>
            <person name="Pyrih J."/>
            <person name="Halakuc P."/>
            <person name="Pipaliya S.V."/>
            <person name="Vacek V."/>
            <person name="Brzon O."/>
            <person name="Soukal P."/>
            <person name="Eme L."/>
            <person name="Dacks J.B."/>
            <person name="Karnkowska A."/>
            <person name="Elias M."/>
            <person name="Hampl V."/>
        </authorList>
    </citation>
    <scope>NUCLEOTIDE SEQUENCE</scope>
    <source>
        <strain evidence="6">RCP-MX</strain>
    </source>
</reference>
<feature type="binding site" evidence="3">
    <location>
        <position position="134"/>
    </location>
    <ligand>
        <name>Zn(2+)</name>
        <dbReference type="ChEBI" id="CHEBI:29105"/>
    </ligand>
</feature>
<evidence type="ECO:0000256" key="2">
    <source>
        <dbReference type="ARBA" id="ARBA00023027"/>
    </source>
</evidence>
<evidence type="ECO:0000256" key="1">
    <source>
        <dbReference type="ARBA" id="ARBA00022679"/>
    </source>
</evidence>
<feature type="binding site" evidence="3">
    <location>
        <position position="137"/>
    </location>
    <ligand>
        <name>Zn(2+)</name>
        <dbReference type="ChEBI" id="CHEBI:29105"/>
    </ligand>
</feature>
<feature type="region of interest" description="Disordered" evidence="4">
    <location>
        <begin position="1"/>
        <end position="23"/>
    </location>
</feature>
<protein>
    <submittedName>
        <fullName evidence="6">Sir2 family protein</fullName>
    </submittedName>
</protein>
<keyword evidence="1" id="KW-0808">Transferase</keyword>
<dbReference type="InterPro" id="IPR026590">
    <property type="entry name" value="Ssirtuin_cat_dom"/>
</dbReference>
<dbReference type="EMBL" id="JAPMOS010000034">
    <property type="protein sequence ID" value="KAJ4458146.1"/>
    <property type="molecule type" value="Genomic_DNA"/>
</dbReference>